<evidence type="ECO:0000313" key="4">
    <source>
        <dbReference type="Proteomes" id="UP001597215"/>
    </source>
</evidence>
<reference evidence="4" key="1">
    <citation type="journal article" date="2019" name="Int. J. Syst. Evol. Microbiol.">
        <title>The Global Catalogue of Microorganisms (GCM) 10K type strain sequencing project: providing services to taxonomists for standard genome sequencing and annotation.</title>
        <authorList>
            <consortium name="The Broad Institute Genomics Platform"/>
            <consortium name="The Broad Institute Genome Sequencing Center for Infectious Disease"/>
            <person name="Wu L."/>
            <person name="Ma J."/>
        </authorList>
    </citation>
    <scope>NUCLEOTIDE SEQUENCE [LARGE SCALE GENOMIC DNA]</scope>
    <source>
        <strain evidence="4">CGMCC 1.12449</strain>
    </source>
</reference>
<keyword evidence="1" id="KW-0819">tRNA processing</keyword>
<gene>
    <name evidence="1" type="primary">trhO</name>
    <name evidence="3" type="ORF">ACFSAG_13675</name>
</gene>
<dbReference type="Pfam" id="PF00581">
    <property type="entry name" value="Rhodanese"/>
    <property type="match status" value="1"/>
</dbReference>
<dbReference type="InterPro" id="IPR036873">
    <property type="entry name" value="Rhodanese-like_dom_sf"/>
</dbReference>
<dbReference type="Pfam" id="PF17773">
    <property type="entry name" value="UPF0176_N"/>
    <property type="match status" value="1"/>
</dbReference>
<dbReference type="RefSeq" id="WP_381515881.1">
    <property type="nucleotide sequence ID" value="NZ_JBHUEL010000011.1"/>
</dbReference>
<dbReference type="SUPFAM" id="SSF52821">
    <property type="entry name" value="Rhodanese/Cell cycle control phosphatase"/>
    <property type="match status" value="1"/>
</dbReference>
<comment type="caution">
    <text evidence="3">The sequence shown here is derived from an EMBL/GenBank/DDBJ whole genome shotgun (WGS) entry which is preliminary data.</text>
</comment>
<dbReference type="InterPro" id="IPR040503">
    <property type="entry name" value="TRHO_N"/>
</dbReference>
<dbReference type="Proteomes" id="UP001597215">
    <property type="component" value="Unassembled WGS sequence"/>
</dbReference>
<evidence type="ECO:0000313" key="3">
    <source>
        <dbReference type="EMBL" id="MFD1767892.1"/>
    </source>
</evidence>
<sequence>MISVVALYHFAPIADIAAVRGPLFAFCEARGIKGTLLLASEGINGTVAGSREALEELVAHIRNWDGFAAMEVKYSNAEAMPFGKLKVRLKREIVTMGVEGIDPRSDVGHYVDPADWNALISDPDTIVIDTRNDFEVQAGTFEGAINPETVSFRQFPAWFDAEAEKLRAEGKTPKFAMFCTGGIRCEKATAYVRAQGFDEVYHLKGGILKYLEQVPPEQSKWQGDCFVFDERELIGHGLELRKPLADKAA</sequence>
<feature type="domain" description="Rhodanese" evidence="2">
    <location>
        <begin position="121"/>
        <end position="219"/>
    </location>
</feature>
<accession>A0ABW4MHP6</accession>
<dbReference type="PANTHER" id="PTHR43268">
    <property type="entry name" value="THIOSULFATE SULFURTRANSFERASE/RHODANESE-LIKE DOMAIN-CONTAINING PROTEIN 2"/>
    <property type="match status" value="1"/>
</dbReference>
<dbReference type="EC" id="1.14.-.-" evidence="1"/>
<dbReference type="Gene3D" id="3.40.250.10">
    <property type="entry name" value="Rhodanese-like domain"/>
    <property type="match status" value="1"/>
</dbReference>
<protein>
    <recommendedName>
        <fullName evidence="1">tRNA uridine(34) hydroxylase</fullName>
        <ecNumber evidence="1">1.14.-.-</ecNumber>
    </recommendedName>
    <alternativeName>
        <fullName evidence="1">tRNA hydroxylation protein O</fullName>
    </alternativeName>
</protein>
<proteinExistence type="inferred from homology"/>
<dbReference type="PANTHER" id="PTHR43268:SF3">
    <property type="entry name" value="RHODANESE-LIKE DOMAIN-CONTAINING PROTEIN 7-RELATED"/>
    <property type="match status" value="1"/>
</dbReference>
<comment type="similarity">
    <text evidence="1">Belongs to the TrhO family.</text>
</comment>
<dbReference type="PROSITE" id="PS50206">
    <property type="entry name" value="RHODANESE_3"/>
    <property type="match status" value="1"/>
</dbReference>
<comment type="catalytic activity">
    <reaction evidence="1">
        <text>uridine(34) in tRNA + AH2 + O2 = 5-hydroxyuridine(34) in tRNA + A + H2O</text>
        <dbReference type="Rhea" id="RHEA:64224"/>
        <dbReference type="Rhea" id="RHEA-COMP:11727"/>
        <dbReference type="Rhea" id="RHEA-COMP:13381"/>
        <dbReference type="ChEBI" id="CHEBI:13193"/>
        <dbReference type="ChEBI" id="CHEBI:15377"/>
        <dbReference type="ChEBI" id="CHEBI:15379"/>
        <dbReference type="ChEBI" id="CHEBI:17499"/>
        <dbReference type="ChEBI" id="CHEBI:65315"/>
        <dbReference type="ChEBI" id="CHEBI:136877"/>
    </reaction>
</comment>
<comment type="function">
    <text evidence="1">Catalyzes oxygen-dependent 5-hydroxyuridine (ho5U) modification at position 34 in tRNAs.</text>
</comment>
<dbReference type="InterPro" id="IPR020936">
    <property type="entry name" value="TrhO"/>
</dbReference>
<name>A0ABW4MHP6_9SPHN</name>
<dbReference type="NCBIfam" id="NF001136">
    <property type="entry name" value="PRK00142.1-4"/>
    <property type="match status" value="1"/>
</dbReference>
<keyword evidence="1" id="KW-0560">Oxidoreductase</keyword>
<evidence type="ECO:0000256" key="1">
    <source>
        <dbReference type="HAMAP-Rule" id="MF_00469"/>
    </source>
</evidence>
<dbReference type="SMART" id="SM00450">
    <property type="entry name" value="RHOD"/>
    <property type="match status" value="1"/>
</dbReference>
<dbReference type="InterPro" id="IPR001763">
    <property type="entry name" value="Rhodanese-like_dom"/>
</dbReference>
<evidence type="ECO:0000259" key="2">
    <source>
        <dbReference type="PROSITE" id="PS50206"/>
    </source>
</evidence>
<dbReference type="HAMAP" id="MF_00469">
    <property type="entry name" value="TrhO"/>
    <property type="match status" value="1"/>
</dbReference>
<dbReference type="CDD" id="cd01518">
    <property type="entry name" value="RHOD_YceA"/>
    <property type="match status" value="1"/>
</dbReference>
<dbReference type="Gene3D" id="3.30.70.100">
    <property type="match status" value="1"/>
</dbReference>
<dbReference type="EMBL" id="JBHUEL010000011">
    <property type="protein sequence ID" value="MFD1767892.1"/>
    <property type="molecule type" value="Genomic_DNA"/>
</dbReference>
<keyword evidence="4" id="KW-1185">Reference proteome</keyword>
<organism evidence="3 4">
    <name type="scientific">Sphingorhabdus buctiana</name>
    <dbReference type="NCBI Taxonomy" id="1508805"/>
    <lineage>
        <taxon>Bacteria</taxon>
        <taxon>Pseudomonadati</taxon>
        <taxon>Pseudomonadota</taxon>
        <taxon>Alphaproteobacteria</taxon>
        <taxon>Sphingomonadales</taxon>
        <taxon>Sphingomonadaceae</taxon>
        <taxon>Sphingorhabdus</taxon>
    </lineage>
</organism>